<evidence type="ECO:0000256" key="5">
    <source>
        <dbReference type="ARBA" id="ARBA00022833"/>
    </source>
</evidence>
<evidence type="ECO:0000256" key="7">
    <source>
        <dbReference type="ARBA" id="ARBA00023136"/>
    </source>
</evidence>
<dbReference type="InterPro" id="IPR013083">
    <property type="entry name" value="Znf_RING/FYVE/PHD"/>
</dbReference>
<feature type="region of interest" description="Disordered" evidence="8">
    <location>
        <begin position="1"/>
        <end position="82"/>
    </location>
</feature>
<dbReference type="GO" id="GO:0016020">
    <property type="term" value="C:membrane"/>
    <property type="evidence" value="ECO:0007669"/>
    <property type="project" value="UniProtKB-SubCell"/>
</dbReference>
<keyword evidence="3" id="KW-0479">Metal-binding</keyword>
<evidence type="ECO:0000256" key="2">
    <source>
        <dbReference type="ARBA" id="ARBA00022692"/>
    </source>
</evidence>
<evidence type="ECO:0000313" key="12">
    <source>
        <dbReference type="Proteomes" id="UP000800097"/>
    </source>
</evidence>
<dbReference type="PANTHER" id="PTHR46283">
    <property type="entry name" value="E3 UBIQUITIN-PROTEIN LIGASE MARCH5"/>
    <property type="match status" value="1"/>
</dbReference>
<keyword evidence="4" id="KW-0863">Zinc-finger</keyword>
<accession>A0A6A6J501</accession>
<feature type="transmembrane region" description="Helical" evidence="9">
    <location>
        <begin position="470"/>
        <end position="492"/>
    </location>
</feature>
<dbReference type="AlphaFoldDB" id="A0A6A6J501"/>
<dbReference type="EMBL" id="ML986550">
    <property type="protein sequence ID" value="KAF2271314.1"/>
    <property type="molecule type" value="Genomic_DNA"/>
</dbReference>
<proteinExistence type="predicted"/>
<dbReference type="InterPro" id="IPR011016">
    <property type="entry name" value="Znf_RING-CH"/>
</dbReference>
<keyword evidence="6 9" id="KW-1133">Transmembrane helix</keyword>
<evidence type="ECO:0000256" key="4">
    <source>
        <dbReference type="ARBA" id="ARBA00022771"/>
    </source>
</evidence>
<keyword evidence="2 9" id="KW-0812">Transmembrane</keyword>
<feature type="domain" description="RING-CH-type" evidence="10">
    <location>
        <begin position="80"/>
        <end position="149"/>
    </location>
</feature>
<keyword evidence="5" id="KW-0862">Zinc</keyword>
<dbReference type="Gene3D" id="3.30.40.10">
    <property type="entry name" value="Zinc/RING finger domain, C3HC4 (zinc finger)"/>
    <property type="match status" value="1"/>
</dbReference>
<comment type="subcellular location">
    <subcellularLocation>
        <location evidence="1">Membrane</location>
        <topology evidence="1">Multi-pass membrane protein</topology>
    </subcellularLocation>
</comment>
<protein>
    <recommendedName>
        <fullName evidence="10">RING-CH-type domain-containing protein</fullName>
    </recommendedName>
</protein>
<reference evidence="11" key="1">
    <citation type="journal article" date="2020" name="Stud. Mycol.">
        <title>101 Dothideomycetes genomes: a test case for predicting lifestyles and emergence of pathogens.</title>
        <authorList>
            <person name="Haridas S."/>
            <person name="Albert R."/>
            <person name="Binder M."/>
            <person name="Bloem J."/>
            <person name="Labutti K."/>
            <person name="Salamov A."/>
            <person name="Andreopoulos B."/>
            <person name="Baker S."/>
            <person name="Barry K."/>
            <person name="Bills G."/>
            <person name="Bluhm B."/>
            <person name="Cannon C."/>
            <person name="Castanera R."/>
            <person name="Culley D."/>
            <person name="Daum C."/>
            <person name="Ezra D."/>
            <person name="Gonzalez J."/>
            <person name="Henrissat B."/>
            <person name="Kuo A."/>
            <person name="Liang C."/>
            <person name="Lipzen A."/>
            <person name="Lutzoni F."/>
            <person name="Magnuson J."/>
            <person name="Mondo S."/>
            <person name="Nolan M."/>
            <person name="Ohm R."/>
            <person name="Pangilinan J."/>
            <person name="Park H.-J."/>
            <person name="Ramirez L."/>
            <person name="Alfaro M."/>
            <person name="Sun H."/>
            <person name="Tritt A."/>
            <person name="Yoshinaga Y."/>
            <person name="Zwiers L.-H."/>
            <person name="Turgeon B."/>
            <person name="Goodwin S."/>
            <person name="Spatafora J."/>
            <person name="Crous P."/>
            <person name="Grigoriev I."/>
        </authorList>
    </citation>
    <scope>NUCLEOTIDE SEQUENCE</scope>
    <source>
        <strain evidence="11">CBS 379.55</strain>
    </source>
</reference>
<evidence type="ECO:0000313" key="11">
    <source>
        <dbReference type="EMBL" id="KAF2271314.1"/>
    </source>
</evidence>
<dbReference type="SUPFAM" id="SSF57850">
    <property type="entry name" value="RING/U-box"/>
    <property type="match status" value="1"/>
</dbReference>
<gene>
    <name evidence="11" type="ORF">EI97DRAFT_408425</name>
</gene>
<evidence type="ECO:0000259" key="10">
    <source>
        <dbReference type="PROSITE" id="PS51292"/>
    </source>
</evidence>
<dbReference type="GO" id="GO:0008270">
    <property type="term" value="F:zinc ion binding"/>
    <property type="evidence" value="ECO:0007669"/>
    <property type="project" value="UniProtKB-KW"/>
</dbReference>
<dbReference type="PROSITE" id="PS51292">
    <property type="entry name" value="ZF_RING_CH"/>
    <property type="match status" value="1"/>
</dbReference>
<feature type="transmembrane region" description="Helical" evidence="9">
    <location>
        <begin position="429"/>
        <end position="450"/>
    </location>
</feature>
<sequence length="523" mass="57614">MASLPARPESQRRQVGPASSELHEPAIPASNTSGTAPDPSSAVVLNDPAPSSRTEPPAEDPSYRQSDTPHTTTALPPPASENNEPRRCWICFMDETEDDETSSDWRSPCPCALEAHESCLLDWIADMEQTGSTPRKIQCPQCKSEIRLRRPRSLVVDAVRVLEHFVAVVRVPCFITVAGTAAFSTLSLIGKAHIYEIFGAEDALRILAPLYQAPRGIETTVAAAILRDFQQHWRLHLGLPLIPTILMASRTSAADSILPFIPLIFFVSSGRPQDELLHFSWPPSAAFTVAALPYIRNLYNTYYERVWAPKEHKWLKQIQPRAASGEDLNAREIGALRQNDDMQEDEIVEDALEIEVDIDFDIFRDWNNGGAADNHAAAENPPVPIARGPGAPPDVAPGVGQQGNPGDGVHVRRRVDNVTVSMTNIANSILGALIFPSIAAVVGEVLRMTLPKAWVTPPLSGKPTGFLQARWGRSILGGCLFVGIKDVIMLYVRWRMAQNHMKRVILDHDKSKSKGRVKRQSTR</sequence>
<evidence type="ECO:0000256" key="9">
    <source>
        <dbReference type="SAM" id="Phobius"/>
    </source>
</evidence>
<organism evidence="11 12">
    <name type="scientific">Westerdykella ornata</name>
    <dbReference type="NCBI Taxonomy" id="318751"/>
    <lineage>
        <taxon>Eukaryota</taxon>
        <taxon>Fungi</taxon>
        <taxon>Dikarya</taxon>
        <taxon>Ascomycota</taxon>
        <taxon>Pezizomycotina</taxon>
        <taxon>Dothideomycetes</taxon>
        <taxon>Pleosporomycetidae</taxon>
        <taxon>Pleosporales</taxon>
        <taxon>Sporormiaceae</taxon>
        <taxon>Westerdykella</taxon>
    </lineage>
</organism>
<evidence type="ECO:0000256" key="6">
    <source>
        <dbReference type="ARBA" id="ARBA00022989"/>
    </source>
</evidence>
<evidence type="ECO:0000256" key="8">
    <source>
        <dbReference type="SAM" id="MobiDB-lite"/>
    </source>
</evidence>
<dbReference type="Pfam" id="PF12906">
    <property type="entry name" value="RINGv"/>
    <property type="match status" value="1"/>
</dbReference>
<keyword evidence="12" id="KW-1185">Reference proteome</keyword>
<evidence type="ECO:0000256" key="3">
    <source>
        <dbReference type="ARBA" id="ARBA00022723"/>
    </source>
</evidence>
<dbReference type="Proteomes" id="UP000800097">
    <property type="component" value="Unassembled WGS sequence"/>
</dbReference>
<dbReference type="RefSeq" id="XP_033648853.1">
    <property type="nucleotide sequence ID" value="XM_033796642.1"/>
</dbReference>
<keyword evidence="7 9" id="KW-0472">Membrane</keyword>
<name>A0A6A6J501_WESOR</name>
<dbReference type="OrthoDB" id="5817083at2759"/>
<dbReference type="GeneID" id="54549817"/>
<evidence type="ECO:0000256" key="1">
    <source>
        <dbReference type="ARBA" id="ARBA00004141"/>
    </source>
</evidence>
<dbReference type="SMART" id="SM00744">
    <property type="entry name" value="RINGv"/>
    <property type="match status" value="1"/>
</dbReference>